<dbReference type="FunFam" id="1.10.1370.30:FF:000003">
    <property type="entry name" value="Thermostable carboxypeptidase 1"/>
    <property type="match status" value="1"/>
</dbReference>
<comment type="similarity">
    <text evidence="7 8">Belongs to the peptidase M32 family.</text>
</comment>
<feature type="binding site" evidence="9">
    <location>
        <position position="316"/>
    </location>
    <ligand>
        <name>Zn(2+)</name>
        <dbReference type="ChEBI" id="CHEBI:29105"/>
        <note>catalytic</note>
    </ligand>
</feature>
<evidence type="ECO:0000256" key="6">
    <source>
        <dbReference type="ARBA" id="ARBA00052755"/>
    </source>
</evidence>
<dbReference type="PANTHER" id="PTHR34217:SF1">
    <property type="entry name" value="CARBOXYPEPTIDASE 1"/>
    <property type="match status" value="1"/>
</dbReference>
<evidence type="ECO:0000256" key="3">
    <source>
        <dbReference type="ARBA" id="ARBA00022723"/>
    </source>
</evidence>
<gene>
    <name evidence="11" type="ORF">MAE02_63580</name>
</gene>
<reference evidence="11 12" key="1">
    <citation type="submission" date="2019-07" db="EMBL/GenBank/DDBJ databases">
        <title>Whole genome shotgun sequence of Microvirga aerophila NBRC 106136.</title>
        <authorList>
            <person name="Hosoyama A."/>
            <person name="Uohara A."/>
            <person name="Ohji S."/>
            <person name="Ichikawa N."/>
        </authorList>
    </citation>
    <scope>NUCLEOTIDE SEQUENCE [LARGE SCALE GENOMIC DNA]</scope>
    <source>
        <strain evidence="11 12">NBRC 106136</strain>
    </source>
</reference>
<feature type="binding site" evidence="9">
    <location>
        <position position="286"/>
    </location>
    <ligand>
        <name>Zn(2+)</name>
        <dbReference type="ChEBI" id="CHEBI:29105"/>
        <note>catalytic</note>
    </ligand>
</feature>
<organism evidence="11 12">
    <name type="scientific">Microvirga aerophila</name>
    <dbReference type="NCBI Taxonomy" id="670291"/>
    <lineage>
        <taxon>Bacteria</taxon>
        <taxon>Pseudomonadati</taxon>
        <taxon>Pseudomonadota</taxon>
        <taxon>Alphaproteobacteria</taxon>
        <taxon>Hyphomicrobiales</taxon>
        <taxon>Methylobacteriaceae</taxon>
        <taxon>Microvirga</taxon>
    </lineage>
</organism>
<protein>
    <recommendedName>
        <fullName evidence="8">Metal-dependent carboxypeptidase</fullName>
        <ecNumber evidence="8">3.4.17.19</ecNumber>
    </recommendedName>
</protein>
<feature type="active site" description="Proton donor/acceptor" evidence="10">
    <location>
        <position position="287"/>
    </location>
</feature>
<keyword evidence="3 8" id="KW-0479">Metal-binding</keyword>
<evidence type="ECO:0000313" key="12">
    <source>
        <dbReference type="Proteomes" id="UP000321085"/>
    </source>
</evidence>
<evidence type="ECO:0000256" key="2">
    <source>
        <dbReference type="ARBA" id="ARBA00022670"/>
    </source>
</evidence>
<dbReference type="PRINTS" id="PR00998">
    <property type="entry name" value="CRBOXYPTASET"/>
</dbReference>
<name>A0A512C367_9HYPH</name>
<keyword evidence="12" id="KW-1185">Reference proteome</keyword>
<comment type="function">
    <text evidence="8">Broad specificity carboxypetidase that releases amino acids sequentially from the C-terminus, including neutral, aromatic, polar and basic residues.</text>
</comment>
<evidence type="ECO:0000313" key="11">
    <source>
        <dbReference type="EMBL" id="GEO18662.1"/>
    </source>
</evidence>
<dbReference type="Proteomes" id="UP000321085">
    <property type="component" value="Unassembled WGS sequence"/>
</dbReference>
<keyword evidence="4 8" id="KW-0378">Hydrolase</keyword>
<feature type="binding site" evidence="9">
    <location>
        <position position="290"/>
    </location>
    <ligand>
        <name>Zn(2+)</name>
        <dbReference type="ChEBI" id="CHEBI:29105"/>
        <note>catalytic</note>
    </ligand>
</feature>
<dbReference type="CDD" id="cd06460">
    <property type="entry name" value="M32_Taq"/>
    <property type="match status" value="1"/>
</dbReference>
<keyword evidence="1 8" id="KW-0121">Carboxypeptidase</keyword>
<comment type="catalytic activity">
    <reaction evidence="6 8">
        <text>Release of a C-terminal amino acid with broad specificity, except for -Pro.</text>
        <dbReference type="EC" id="3.4.17.19"/>
    </reaction>
</comment>
<dbReference type="GO" id="GO:0004181">
    <property type="term" value="F:metallocarboxypeptidase activity"/>
    <property type="evidence" value="ECO:0007669"/>
    <property type="project" value="UniProtKB-UniRule"/>
</dbReference>
<evidence type="ECO:0000256" key="5">
    <source>
        <dbReference type="ARBA" id="ARBA00023049"/>
    </source>
</evidence>
<proteinExistence type="inferred from homology"/>
<comment type="caution">
    <text evidence="11">The sequence shown here is derived from an EMBL/GenBank/DDBJ whole genome shotgun (WGS) entry which is preliminary data.</text>
</comment>
<dbReference type="PANTHER" id="PTHR34217">
    <property type="entry name" value="METAL-DEPENDENT CARBOXYPEPTIDASE"/>
    <property type="match status" value="1"/>
</dbReference>
<dbReference type="InterPro" id="IPR001333">
    <property type="entry name" value="Peptidase_M32_Taq"/>
</dbReference>
<dbReference type="EMBL" id="BJYU01000223">
    <property type="protein sequence ID" value="GEO18662.1"/>
    <property type="molecule type" value="Genomic_DNA"/>
</dbReference>
<dbReference type="SUPFAM" id="SSF55486">
    <property type="entry name" value="Metalloproteases ('zincins'), catalytic domain"/>
    <property type="match status" value="1"/>
</dbReference>
<evidence type="ECO:0000256" key="4">
    <source>
        <dbReference type="ARBA" id="ARBA00022801"/>
    </source>
</evidence>
<evidence type="ECO:0000256" key="7">
    <source>
        <dbReference type="ARBA" id="ARBA00061580"/>
    </source>
</evidence>
<accession>A0A512C367</accession>
<dbReference type="Gene3D" id="1.10.1370.30">
    <property type="match status" value="1"/>
</dbReference>
<dbReference type="AlphaFoldDB" id="A0A512C367"/>
<evidence type="ECO:0000256" key="8">
    <source>
        <dbReference type="PIRNR" id="PIRNR006615"/>
    </source>
</evidence>
<evidence type="ECO:0000256" key="10">
    <source>
        <dbReference type="PIRSR" id="PIRSR006615-2"/>
    </source>
</evidence>
<evidence type="ECO:0000256" key="9">
    <source>
        <dbReference type="PIRSR" id="PIRSR006615-1"/>
    </source>
</evidence>
<sequence length="519" mass="57509">MQSHLAPRKAGGIGAKDGVHTKMQVYRSLEERFARISSIEDAIGILQWDAETMMPEGAADSRSDQLATLKGLAHELLTAPDTGELLALADQDSDQLDDWHRANLREMQRIYLHASAVPADLVEASSRAVSKSELVWREARQTGDFALLLPHLAQVLALQQQIGQAKGQALELSPYDALLDSYDPGLRQATIDPLFAELGAELPGLIQEAQERQKEFSAIQPLNGPFPVDDQRRIGEQLMKAVGFDFRQGRLDVSLHPFCGGSTSDVRITTRYSEANFMSALMGVLHETGHALYEQGRPEAWRRQPVGLARGMSMHESQSLLIEMQACRSQEFVTYLAPLVRETFQGEGPAWSPENLHRILTKVEPGFIRVDADEITYPAHILVRYKLEKALIAGDLQIQDLPSAFNEEVRKLLGLTVPNDSLGCLQDIHWPGGAWGYFPTYTLGAMTAAQLFRAACQADANILSGLSKGDFTPLRAWLRANVHSKVSLMTTDQLLVAATGRPLTAEVFRTHLRERYLGR</sequence>
<evidence type="ECO:0000256" key="1">
    <source>
        <dbReference type="ARBA" id="ARBA00022645"/>
    </source>
</evidence>
<dbReference type="GO" id="GO:0006508">
    <property type="term" value="P:proteolysis"/>
    <property type="evidence" value="ECO:0007669"/>
    <property type="project" value="UniProtKB-UniRule"/>
</dbReference>
<keyword evidence="2 8" id="KW-0645">Protease</keyword>
<dbReference type="PROSITE" id="PS52034">
    <property type="entry name" value="PEPTIDASE_M32"/>
    <property type="match status" value="1"/>
</dbReference>
<comment type="cofactor">
    <cofactor evidence="9">
        <name>Zn(2+)</name>
        <dbReference type="ChEBI" id="CHEBI:29105"/>
    </cofactor>
    <text evidence="9">Binds 1 zinc ion per subunit.</text>
</comment>
<dbReference type="PIRSF" id="PIRSF006615">
    <property type="entry name" value="Zn_crbxpep_Taq"/>
    <property type="match status" value="1"/>
</dbReference>
<dbReference type="Pfam" id="PF02074">
    <property type="entry name" value="Peptidase_M32"/>
    <property type="match status" value="1"/>
</dbReference>
<keyword evidence="9" id="KW-0862">Zinc</keyword>
<keyword evidence="5 8" id="KW-0482">Metalloprotease</keyword>
<dbReference type="GO" id="GO:0008270">
    <property type="term" value="F:zinc ion binding"/>
    <property type="evidence" value="ECO:0007669"/>
    <property type="project" value="UniProtKB-ARBA"/>
</dbReference>
<dbReference type="EC" id="3.4.17.19" evidence="8"/>